<dbReference type="AlphaFoldDB" id="A0A060T4A3"/>
<dbReference type="Pfam" id="PF01812">
    <property type="entry name" value="5-FTHF_cyc-lig"/>
    <property type="match status" value="1"/>
</dbReference>
<comment type="catalytic activity">
    <reaction evidence="4">
        <text>(6S)-5-formyl-5,6,7,8-tetrahydrofolate + ATP = (6R)-5,10-methenyltetrahydrofolate + ADP + phosphate</text>
        <dbReference type="Rhea" id="RHEA:10488"/>
        <dbReference type="ChEBI" id="CHEBI:30616"/>
        <dbReference type="ChEBI" id="CHEBI:43474"/>
        <dbReference type="ChEBI" id="CHEBI:57455"/>
        <dbReference type="ChEBI" id="CHEBI:57457"/>
        <dbReference type="ChEBI" id="CHEBI:456216"/>
        <dbReference type="EC" id="6.3.3.2"/>
    </reaction>
</comment>
<dbReference type="GO" id="GO:0005739">
    <property type="term" value="C:mitochondrion"/>
    <property type="evidence" value="ECO:0007669"/>
    <property type="project" value="TreeGrafter"/>
</dbReference>
<dbReference type="InterPro" id="IPR037171">
    <property type="entry name" value="NagB/RpiA_transferase-like"/>
</dbReference>
<evidence type="ECO:0000256" key="2">
    <source>
        <dbReference type="ARBA" id="ARBA00022741"/>
    </source>
</evidence>
<dbReference type="EMBL" id="HG937693">
    <property type="protein sequence ID" value="CDP35629.1"/>
    <property type="molecule type" value="Genomic_DNA"/>
</dbReference>
<reference evidence="7" key="1">
    <citation type="submission" date="2014-02" db="EMBL/GenBank/DDBJ databases">
        <authorList>
            <person name="Genoscope - CEA"/>
        </authorList>
    </citation>
    <scope>NUCLEOTIDE SEQUENCE</scope>
    <source>
        <strain evidence="7">LS3</strain>
    </source>
</reference>
<gene>
    <name evidence="7" type="ORF">GNLVRS02_ARAD1C39864g</name>
</gene>
<dbReference type="GO" id="GO:0035999">
    <property type="term" value="P:tetrahydrofolate interconversion"/>
    <property type="evidence" value="ECO:0007669"/>
    <property type="project" value="TreeGrafter"/>
</dbReference>
<feature type="binding site" evidence="6">
    <location>
        <position position="5"/>
    </location>
    <ligand>
        <name>substrate</name>
    </ligand>
</feature>
<dbReference type="GO" id="GO:0009396">
    <property type="term" value="P:folic acid-containing compound biosynthetic process"/>
    <property type="evidence" value="ECO:0007669"/>
    <property type="project" value="TreeGrafter"/>
</dbReference>
<organism evidence="7">
    <name type="scientific">Blastobotrys adeninivorans</name>
    <name type="common">Yeast</name>
    <name type="synonym">Arxula adeninivorans</name>
    <dbReference type="NCBI Taxonomy" id="409370"/>
    <lineage>
        <taxon>Eukaryota</taxon>
        <taxon>Fungi</taxon>
        <taxon>Dikarya</taxon>
        <taxon>Ascomycota</taxon>
        <taxon>Saccharomycotina</taxon>
        <taxon>Dipodascomycetes</taxon>
        <taxon>Dipodascales</taxon>
        <taxon>Trichomonascaceae</taxon>
        <taxon>Blastobotrys</taxon>
    </lineage>
</organism>
<dbReference type="Gene3D" id="3.40.50.10420">
    <property type="entry name" value="NagB/RpiA/CoA transferase-like"/>
    <property type="match status" value="1"/>
</dbReference>
<evidence type="ECO:0000256" key="1">
    <source>
        <dbReference type="ARBA" id="ARBA00010638"/>
    </source>
</evidence>
<evidence type="ECO:0000313" key="7">
    <source>
        <dbReference type="EMBL" id="CDP35629.1"/>
    </source>
</evidence>
<feature type="binding site" evidence="6">
    <location>
        <begin position="97"/>
        <end position="105"/>
    </location>
    <ligand>
        <name>ATP</name>
        <dbReference type="ChEBI" id="CHEBI:30616"/>
    </ligand>
</feature>
<dbReference type="PIRSF" id="PIRSF006806">
    <property type="entry name" value="FTHF_cligase"/>
    <property type="match status" value="1"/>
</dbReference>
<dbReference type="PANTHER" id="PTHR23407">
    <property type="entry name" value="ATPASE INHIBITOR/5-FORMYLTETRAHYDROFOLATE CYCLO-LIGASE"/>
    <property type="match status" value="1"/>
</dbReference>
<evidence type="ECO:0000256" key="3">
    <source>
        <dbReference type="ARBA" id="ARBA00022840"/>
    </source>
</evidence>
<dbReference type="InterPro" id="IPR024185">
    <property type="entry name" value="FTHF_cligase-like_sf"/>
</dbReference>
<dbReference type="PhylomeDB" id="A0A060T4A3"/>
<evidence type="ECO:0000256" key="4">
    <source>
        <dbReference type="ARBA" id="ARBA00036539"/>
    </source>
</evidence>
<evidence type="ECO:0000256" key="6">
    <source>
        <dbReference type="PIRSR" id="PIRSR006806-1"/>
    </source>
</evidence>
<name>A0A060T4A3_BLAAD</name>
<dbReference type="InterPro" id="IPR002698">
    <property type="entry name" value="FTHF_cligase"/>
</dbReference>
<dbReference type="SUPFAM" id="SSF100950">
    <property type="entry name" value="NagB/RpiA/CoA transferase-like"/>
    <property type="match status" value="1"/>
</dbReference>
<dbReference type="GO" id="GO:0030272">
    <property type="term" value="F:5-formyltetrahydrofolate cyclo-ligase activity"/>
    <property type="evidence" value="ECO:0007669"/>
    <property type="project" value="UniProtKB-EC"/>
</dbReference>
<dbReference type="EC" id="6.3.3.2" evidence="5"/>
<keyword evidence="3 6" id="KW-0067">ATP-binding</keyword>
<evidence type="ECO:0000256" key="5">
    <source>
        <dbReference type="ARBA" id="ARBA00038966"/>
    </source>
</evidence>
<protein>
    <recommendedName>
        <fullName evidence="5">5-formyltetrahydrofolate cyclo-ligase</fullName>
        <ecNumber evidence="5">6.3.3.2</ecNumber>
    </recommendedName>
</protein>
<sequence>MDHGEVETSTIISNAFKDGKRIYLPRIVKLHHQKQYEKERTELDMIEIGSMEEIESLVPHGPFKLREPHHPGKTCFDDGGLDLIILPGMAFTKDCKRLGHGKGFYDCFLGRHDEWSAQNNIPVPFKVAIGAREQLVDDIPLEHHDRIMDSVVVDTDLFRH</sequence>
<keyword evidence="2 6" id="KW-0547">Nucleotide-binding</keyword>
<proteinExistence type="inferred from homology"/>
<comment type="similarity">
    <text evidence="1">Belongs to the 5-formyltetrahydrofolate cyclo-ligase family.</text>
</comment>
<accession>A0A060T4A3</accession>
<reference evidence="7" key="2">
    <citation type="submission" date="2014-06" db="EMBL/GenBank/DDBJ databases">
        <title>The complete genome of Blastobotrys (Arxula) adeninivorans LS3 - a yeast of biotechnological interest.</title>
        <authorList>
            <person name="Kunze G."/>
            <person name="Gaillardin C."/>
            <person name="Czernicka M."/>
            <person name="Durrens P."/>
            <person name="Martin T."/>
            <person name="Boer E."/>
            <person name="Gabaldon T."/>
            <person name="Cruz J."/>
            <person name="Talla E."/>
            <person name="Marck C."/>
            <person name="Goffeau A."/>
            <person name="Barbe V."/>
            <person name="Baret P."/>
            <person name="Baronian K."/>
            <person name="Beier S."/>
            <person name="Bleykasten C."/>
            <person name="Bode R."/>
            <person name="Casaregola S."/>
            <person name="Despons L."/>
            <person name="Fairhead C."/>
            <person name="Giersberg M."/>
            <person name="Gierski P."/>
            <person name="Hahnel U."/>
            <person name="Hartmann A."/>
            <person name="Jankowska D."/>
            <person name="Jubin C."/>
            <person name="Jung P."/>
            <person name="Lafontaine I."/>
            <person name="Leh-Louis V."/>
            <person name="Lemaire M."/>
            <person name="Marcet-Houben M."/>
            <person name="Mascher M."/>
            <person name="Morel G."/>
            <person name="Richard G.-F."/>
            <person name="Riechen J."/>
            <person name="Sacerdot C."/>
            <person name="Sarkar A."/>
            <person name="Savel G."/>
            <person name="Schacherer J."/>
            <person name="Sherman D."/>
            <person name="Straub M.-L."/>
            <person name="Stein N."/>
            <person name="Thierry A."/>
            <person name="Trautwein-Schult A."/>
            <person name="Westhof E."/>
            <person name="Worch S."/>
            <person name="Dujon B."/>
            <person name="Souciet J.-L."/>
            <person name="Wincker P."/>
            <person name="Scholz U."/>
            <person name="Neuveglise N."/>
        </authorList>
    </citation>
    <scope>NUCLEOTIDE SEQUENCE</scope>
    <source>
        <strain evidence="7">LS3</strain>
    </source>
</reference>
<dbReference type="PANTHER" id="PTHR23407:SF1">
    <property type="entry name" value="5-FORMYLTETRAHYDROFOLATE CYCLO-LIGASE"/>
    <property type="match status" value="1"/>
</dbReference>
<dbReference type="GO" id="GO:0005524">
    <property type="term" value="F:ATP binding"/>
    <property type="evidence" value="ECO:0007669"/>
    <property type="project" value="UniProtKB-KW"/>
</dbReference>